<reference evidence="2 3" key="1">
    <citation type="submission" date="2019-05" db="EMBL/GenBank/DDBJ databases">
        <title>Microbulbifer harenosus sp. nov., an alginate-degrading bacterium isolated from coastal sand.</title>
        <authorList>
            <person name="Huang H."/>
            <person name="Mo K."/>
            <person name="Bao S."/>
        </authorList>
    </citation>
    <scope>NUCLEOTIDE SEQUENCE [LARGE SCALE GENOMIC DNA]</scope>
    <source>
        <strain evidence="2 3">HB161719</strain>
    </source>
</reference>
<dbReference type="PANTHER" id="PTHR42850">
    <property type="entry name" value="METALLOPHOSPHOESTERASE"/>
    <property type="match status" value="1"/>
</dbReference>
<dbReference type="Gene3D" id="3.60.21.10">
    <property type="match status" value="1"/>
</dbReference>
<protein>
    <recommendedName>
        <fullName evidence="1">Calcineurin-like phosphoesterase domain-containing protein</fullName>
    </recommendedName>
</protein>
<gene>
    <name evidence="2" type="ORF">FDY93_00395</name>
</gene>
<evidence type="ECO:0000313" key="2">
    <source>
        <dbReference type="EMBL" id="TLM79875.1"/>
    </source>
</evidence>
<dbReference type="RefSeq" id="WP_138233762.1">
    <property type="nucleotide sequence ID" value="NZ_CP185860.1"/>
</dbReference>
<dbReference type="InterPro" id="IPR050126">
    <property type="entry name" value="Ap4A_hydrolase"/>
</dbReference>
<dbReference type="InterPro" id="IPR004843">
    <property type="entry name" value="Calcineurin-like_PHP"/>
</dbReference>
<organism evidence="2 3">
    <name type="scientific">Microbulbifer harenosus</name>
    <dbReference type="NCBI Taxonomy" id="2576840"/>
    <lineage>
        <taxon>Bacteria</taxon>
        <taxon>Pseudomonadati</taxon>
        <taxon>Pseudomonadota</taxon>
        <taxon>Gammaproteobacteria</taxon>
        <taxon>Cellvibrionales</taxon>
        <taxon>Microbulbiferaceae</taxon>
        <taxon>Microbulbifer</taxon>
    </lineage>
</organism>
<feature type="domain" description="Calcineurin-like phosphoesterase" evidence="1">
    <location>
        <begin position="89"/>
        <end position="212"/>
    </location>
</feature>
<dbReference type="SUPFAM" id="SSF56300">
    <property type="entry name" value="Metallo-dependent phosphatases"/>
    <property type="match status" value="1"/>
</dbReference>
<accession>A0ABY2UMP7</accession>
<dbReference type="EMBL" id="VANI01000001">
    <property type="protein sequence ID" value="TLM79875.1"/>
    <property type="molecule type" value="Genomic_DNA"/>
</dbReference>
<name>A0ABY2UMP7_9GAMM</name>
<dbReference type="InterPro" id="IPR029052">
    <property type="entry name" value="Metallo-depent_PP-like"/>
</dbReference>
<proteinExistence type="predicted"/>
<dbReference type="Pfam" id="PF00149">
    <property type="entry name" value="Metallophos"/>
    <property type="match status" value="1"/>
</dbReference>
<dbReference type="Proteomes" id="UP000306791">
    <property type="component" value="Unassembled WGS sequence"/>
</dbReference>
<comment type="caution">
    <text evidence="2">The sequence shown here is derived from an EMBL/GenBank/DDBJ whole genome shotgun (WGS) entry which is preliminary data.</text>
</comment>
<keyword evidence="3" id="KW-1185">Reference proteome</keyword>
<sequence>MSPVSLQKPRIAGLLYFWTFRIFSVARHQQSGVHIYLNIFLPRWHQIDSRRCPGLAIWFATLVQSSILRMAGMSTYWSVECNSRGRDFVVGDVHGHKAQLQAQLDALEFHPGADRLFFVGDIVDRGPDSAGLVEMIDQRTYISILGNHEAMLIAGFEDPGLVELHQANGGAWFYALPRSRQRAIVEQVREWPWALDVRVGQLRVGLVHADVPNSNWTLVKRLLGEISPAWSAGASLSDERLALVAQPLMWQRTLVTRLYQKVLELGSGNRTASEDKRAFEDRKSRLLAPEPALIRPFQIRGIDAVYMGHTFVPTAVNLGNCYFLDSYRGGADEELSIQCISAH</sequence>
<evidence type="ECO:0000259" key="1">
    <source>
        <dbReference type="Pfam" id="PF00149"/>
    </source>
</evidence>
<evidence type="ECO:0000313" key="3">
    <source>
        <dbReference type="Proteomes" id="UP000306791"/>
    </source>
</evidence>
<dbReference type="PANTHER" id="PTHR42850:SF4">
    <property type="entry name" value="ZINC-DEPENDENT ENDOPOLYPHOSPHATASE"/>
    <property type="match status" value="1"/>
</dbReference>